<dbReference type="EMBL" id="JAESWA010000015">
    <property type="protein sequence ID" value="MBL4930735.1"/>
    <property type="molecule type" value="Genomic_DNA"/>
</dbReference>
<evidence type="ECO:0000313" key="2">
    <source>
        <dbReference type="Proteomes" id="UP000623681"/>
    </source>
</evidence>
<dbReference type="RefSeq" id="WP_202766117.1">
    <property type="nucleotide sequence ID" value="NZ_JAESWA010000015.1"/>
</dbReference>
<sequence length="151" mass="17940">MRVDLEEIIYAMDFMDEGAGAYYHKKSEIVLSISQREYLAAKTGVEIDNYPEWQQEAVKWAYDIVENKESYIKLPDKLEFDDNTILKLFIKEIDESVRGKIEADLSRGKDIRYIRENYSEIFDGEAWYEYKDNFFISLAKDWCKANNIIFN</sequence>
<name>A0A937K432_9CLOT</name>
<accession>A0A937K432</accession>
<gene>
    <name evidence="1" type="ORF">JK634_02875</name>
</gene>
<proteinExistence type="predicted"/>
<keyword evidence="2" id="KW-1185">Reference proteome</keyword>
<dbReference type="AlphaFoldDB" id="A0A937K432"/>
<comment type="caution">
    <text evidence="1">The sequence shown here is derived from an EMBL/GenBank/DDBJ whole genome shotgun (WGS) entry which is preliminary data.</text>
</comment>
<reference evidence="1" key="1">
    <citation type="submission" date="2021-01" db="EMBL/GenBank/DDBJ databases">
        <title>Genome public.</title>
        <authorList>
            <person name="Liu C."/>
            <person name="Sun Q."/>
        </authorList>
    </citation>
    <scope>NUCLEOTIDE SEQUENCE</scope>
    <source>
        <strain evidence="1">YIM B02565</strain>
    </source>
</reference>
<organism evidence="1 2">
    <name type="scientific">Clostridium paridis</name>
    <dbReference type="NCBI Taxonomy" id="2803863"/>
    <lineage>
        <taxon>Bacteria</taxon>
        <taxon>Bacillati</taxon>
        <taxon>Bacillota</taxon>
        <taxon>Clostridia</taxon>
        <taxon>Eubacteriales</taxon>
        <taxon>Clostridiaceae</taxon>
        <taxon>Clostridium</taxon>
    </lineage>
</organism>
<protein>
    <submittedName>
        <fullName evidence="1">Uncharacterized protein</fullName>
    </submittedName>
</protein>
<evidence type="ECO:0000313" key="1">
    <source>
        <dbReference type="EMBL" id="MBL4930735.1"/>
    </source>
</evidence>
<dbReference type="Proteomes" id="UP000623681">
    <property type="component" value="Unassembled WGS sequence"/>
</dbReference>